<evidence type="ECO:0000313" key="1">
    <source>
        <dbReference type="EMBL" id="KKK58021.1"/>
    </source>
</evidence>
<dbReference type="Pfam" id="PF02021">
    <property type="entry name" value="UPF0102"/>
    <property type="match status" value="1"/>
</dbReference>
<dbReference type="InterPro" id="IPR003509">
    <property type="entry name" value="UPF0102_YraN-like"/>
</dbReference>
<dbReference type="EMBL" id="LAZR01064186">
    <property type="protein sequence ID" value="KKK58021.1"/>
    <property type="molecule type" value="Genomic_DNA"/>
</dbReference>
<gene>
    <name evidence="1" type="ORF">LCGC14_3048620</name>
</gene>
<protein>
    <submittedName>
        <fullName evidence="1">Uncharacterized protein</fullName>
    </submittedName>
</protein>
<dbReference type="GO" id="GO:0003676">
    <property type="term" value="F:nucleic acid binding"/>
    <property type="evidence" value="ECO:0007669"/>
    <property type="project" value="InterPro"/>
</dbReference>
<dbReference type="AlphaFoldDB" id="A0A0F8ZDB4"/>
<organism evidence="1">
    <name type="scientific">marine sediment metagenome</name>
    <dbReference type="NCBI Taxonomy" id="412755"/>
    <lineage>
        <taxon>unclassified sequences</taxon>
        <taxon>metagenomes</taxon>
        <taxon>ecological metagenomes</taxon>
    </lineage>
</organism>
<dbReference type="SUPFAM" id="SSF52980">
    <property type="entry name" value="Restriction endonuclease-like"/>
    <property type="match status" value="1"/>
</dbReference>
<dbReference type="NCBIfam" id="NF009150">
    <property type="entry name" value="PRK12497.1-3"/>
    <property type="match status" value="1"/>
</dbReference>
<name>A0A0F8ZDB4_9ZZZZ</name>
<sequence length="131" mass="15229">MMKGRWLTRTTANTSSTGAAVEQKAGRWLQQQGLKKLEQNYRCREGEIDIIMRDGQQLVFVEVRYRKQSNFGDGLESVDWRKQQKLQKAAAHYLLERPQYQHLACRFDVLAAQPGDNATLRWSWIKNAFIG</sequence>
<reference evidence="1" key="1">
    <citation type="journal article" date="2015" name="Nature">
        <title>Complex archaea that bridge the gap between prokaryotes and eukaryotes.</title>
        <authorList>
            <person name="Spang A."/>
            <person name="Saw J.H."/>
            <person name="Jorgensen S.L."/>
            <person name="Zaremba-Niedzwiedzka K."/>
            <person name="Martijn J."/>
            <person name="Lind A.E."/>
            <person name="van Eijk R."/>
            <person name="Schleper C."/>
            <person name="Guy L."/>
            <person name="Ettema T.J."/>
        </authorList>
    </citation>
    <scope>NUCLEOTIDE SEQUENCE</scope>
</reference>
<comment type="caution">
    <text evidence="1">The sequence shown here is derived from an EMBL/GenBank/DDBJ whole genome shotgun (WGS) entry which is preliminary data.</text>
</comment>
<dbReference type="InterPro" id="IPR011856">
    <property type="entry name" value="tRNA_endonuc-like_dom_sf"/>
</dbReference>
<dbReference type="InterPro" id="IPR011335">
    <property type="entry name" value="Restrct_endonuc-II-like"/>
</dbReference>
<proteinExistence type="inferred from homology"/>
<dbReference type="HAMAP" id="MF_00048">
    <property type="entry name" value="UPF0102"/>
    <property type="match status" value="1"/>
</dbReference>
<dbReference type="NCBIfam" id="TIGR00252">
    <property type="entry name" value="YraN family protein"/>
    <property type="match status" value="1"/>
</dbReference>
<dbReference type="Gene3D" id="3.40.1350.10">
    <property type="match status" value="1"/>
</dbReference>
<accession>A0A0F8ZDB4</accession>
<dbReference type="PANTHER" id="PTHR34039:SF1">
    <property type="entry name" value="UPF0102 PROTEIN YRAN"/>
    <property type="match status" value="1"/>
</dbReference>
<dbReference type="CDD" id="cd20736">
    <property type="entry name" value="PoNe_Nuclease"/>
    <property type="match status" value="1"/>
</dbReference>
<dbReference type="PANTHER" id="PTHR34039">
    <property type="entry name" value="UPF0102 PROTEIN YRAN"/>
    <property type="match status" value="1"/>
</dbReference>